<accession>A0ABS5TTH2</accession>
<dbReference type="Proteomes" id="UP001197247">
    <property type="component" value="Unassembled WGS sequence"/>
</dbReference>
<sequence length="150" mass="16413">MKRRGRHETLERGSAVIEFVALGMLLLLPVAYLVLVLGRVQAASFAAGGAVREATRAFVTADDDEAARERAARVTELALQDHGFRTDEGKLDISCNRSPCLTSGGQVMVEVQIEARFPWLPTGFAEAVRAHVVVRADQVETVDRFRDFGS</sequence>
<evidence type="ECO:0000313" key="1">
    <source>
        <dbReference type="EMBL" id="MBT0774107.1"/>
    </source>
</evidence>
<proteinExistence type="predicted"/>
<dbReference type="EMBL" id="JAHBAY010000023">
    <property type="protein sequence ID" value="MBT0774107.1"/>
    <property type="molecule type" value="Genomic_DNA"/>
</dbReference>
<dbReference type="RefSeq" id="WP_214160645.1">
    <property type="nucleotide sequence ID" value="NZ_JAHBAY010000023.1"/>
</dbReference>
<keyword evidence="2" id="KW-1185">Reference proteome</keyword>
<gene>
    <name evidence="1" type="ORF">KIH74_34500</name>
</gene>
<reference evidence="1 2" key="1">
    <citation type="submission" date="2021-05" db="EMBL/GenBank/DDBJ databases">
        <title>Kineosporia and Streptomyces sp. nov. two new marine actinobacteria isolated from Coral.</title>
        <authorList>
            <person name="Buangrab K."/>
            <person name="Sutthacheep M."/>
            <person name="Yeemin T."/>
            <person name="Harunari E."/>
            <person name="Igarashi Y."/>
            <person name="Kanchanasin P."/>
            <person name="Tanasupawat S."/>
            <person name="Phongsopitanun W."/>
        </authorList>
    </citation>
    <scope>NUCLEOTIDE SEQUENCE [LARGE SCALE GENOMIC DNA]</scope>
    <source>
        <strain evidence="1 2">J2-2</strain>
    </source>
</reference>
<comment type="caution">
    <text evidence="1">The sequence shown here is derived from an EMBL/GenBank/DDBJ whole genome shotgun (WGS) entry which is preliminary data.</text>
</comment>
<organism evidence="1 2">
    <name type="scientific">Kineosporia corallincola</name>
    <dbReference type="NCBI Taxonomy" id="2835133"/>
    <lineage>
        <taxon>Bacteria</taxon>
        <taxon>Bacillati</taxon>
        <taxon>Actinomycetota</taxon>
        <taxon>Actinomycetes</taxon>
        <taxon>Kineosporiales</taxon>
        <taxon>Kineosporiaceae</taxon>
        <taxon>Kineosporia</taxon>
    </lineage>
</organism>
<protein>
    <submittedName>
        <fullName evidence="1">Pilus assembly protein</fullName>
    </submittedName>
</protein>
<evidence type="ECO:0000313" key="2">
    <source>
        <dbReference type="Proteomes" id="UP001197247"/>
    </source>
</evidence>
<name>A0ABS5TTH2_9ACTN</name>